<evidence type="ECO:0000313" key="2">
    <source>
        <dbReference type="EMBL" id="BDR53680.1"/>
    </source>
</evidence>
<keyword evidence="1" id="KW-0175">Coiled coil</keyword>
<protein>
    <submittedName>
        <fullName evidence="2">Uncharacterized protein</fullName>
    </submittedName>
</protein>
<dbReference type="EMBL" id="AP026798">
    <property type="protein sequence ID" value="BDR53680.1"/>
    <property type="molecule type" value="Genomic_DNA"/>
</dbReference>
<evidence type="ECO:0000256" key="1">
    <source>
        <dbReference type="SAM" id="Coils"/>
    </source>
</evidence>
<dbReference type="Proteomes" id="UP001321766">
    <property type="component" value="Chromosome"/>
</dbReference>
<organism evidence="2 3">
    <name type="scientific">Bombiscardovia nodaiensis</name>
    <dbReference type="NCBI Taxonomy" id="2932181"/>
    <lineage>
        <taxon>Bacteria</taxon>
        <taxon>Bacillati</taxon>
        <taxon>Actinomycetota</taxon>
        <taxon>Actinomycetes</taxon>
        <taxon>Bifidobacteriales</taxon>
        <taxon>Bifidobacteriaceae</taxon>
        <taxon>Bombiscardovia</taxon>
    </lineage>
</organism>
<evidence type="ECO:0000313" key="3">
    <source>
        <dbReference type="Proteomes" id="UP001321766"/>
    </source>
</evidence>
<accession>A0ABN6SFN3</accession>
<keyword evidence="3" id="KW-1185">Reference proteome</keyword>
<feature type="coiled-coil region" evidence="1">
    <location>
        <begin position="37"/>
        <end position="64"/>
    </location>
</feature>
<sequence>MSYTSEHGLDISSDEAFNDFVEGIEQGTAYTFTPGFKSTLVVNNEQLEARLQEMAQTSQEQVTR</sequence>
<proteinExistence type="predicted"/>
<reference evidence="2 3" key="1">
    <citation type="journal article" date="2023" name="Microbiol. Spectr.">
        <title>Symbiosis of Carpenter Bees with Uncharacterized Lactic Acid Bacteria Showing NAD Auxotrophy.</title>
        <authorList>
            <person name="Kawasaki S."/>
            <person name="Ozawa K."/>
            <person name="Mori T."/>
            <person name="Yamamoto A."/>
            <person name="Ito M."/>
            <person name="Ohkuma M."/>
            <person name="Sakamoto M."/>
            <person name="Matsutani M."/>
        </authorList>
    </citation>
    <scope>NUCLEOTIDE SEQUENCE [LARGE SCALE GENOMIC DNA]</scope>
    <source>
        <strain evidence="2 3">Kim37-2</strain>
    </source>
</reference>
<name>A0ABN6SFN3_9BIFI</name>
<gene>
    <name evidence="2" type="ORF">KIM372_15870</name>
</gene>